<evidence type="ECO:0000256" key="8">
    <source>
        <dbReference type="ARBA" id="ARBA00023098"/>
    </source>
</evidence>
<keyword evidence="3" id="KW-0444">Lipid biosynthesis</keyword>
<evidence type="ECO:0000256" key="6">
    <source>
        <dbReference type="ARBA" id="ARBA00022824"/>
    </source>
</evidence>
<accession>A0A9P0GJS0</accession>
<evidence type="ECO:0000256" key="1">
    <source>
        <dbReference type="ARBA" id="ARBA00004477"/>
    </source>
</evidence>
<dbReference type="GO" id="GO:0005789">
    <property type="term" value="C:endoplasmic reticulum membrane"/>
    <property type="evidence" value="ECO:0007669"/>
    <property type="project" value="UniProtKB-SubCell"/>
</dbReference>
<dbReference type="GO" id="GO:0019432">
    <property type="term" value="P:triglyceride biosynthetic process"/>
    <property type="evidence" value="ECO:0007669"/>
    <property type="project" value="TreeGrafter"/>
</dbReference>
<proteinExistence type="inferred from homology"/>
<evidence type="ECO:0000256" key="4">
    <source>
        <dbReference type="ARBA" id="ARBA00022679"/>
    </source>
</evidence>
<feature type="transmembrane region" description="Helical" evidence="11">
    <location>
        <begin position="31"/>
        <end position="53"/>
    </location>
</feature>
<evidence type="ECO:0000256" key="11">
    <source>
        <dbReference type="RuleBase" id="RU367023"/>
    </source>
</evidence>
<dbReference type="GO" id="GO:0004144">
    <property type="term" value="F:diacylglycerol O-acyltransferase activity"/>
    <property type="evidence" value="ECO:0007669"/>
    <property type="project" value="TreeGrafter"/>
</dbReference>
<keyword evidence="8" id="KW-0443">Lipid metabolism</keyword>
<keyword evidence="6 11" id="KW-0256">Endoplasmic reticulum</keyword>
<dbReference type="PANTHER" id="PTHR12317:SF79">
    <property type="entry name" value="ACYLTRANSFERASE"/>
    <property type="match status" value="1"/>
</dbReference>
<keyword evidence="13" id="KW-1185">Reference proteome</keyword>
<evidence type="ECO:0000256" key="9">
    <source>
        <dbReference type="ARBA" id="ARBA00023136"/>
    </source>
</evidence>
<dbReference type="InterPro" id="IPR007130">
    <property type="entry name" value="DAGAT"/>
</dbReference>
<comment type="subcellular location">
    <subcellularLocation>
        <location evidence="1 11">Endoplasmic reticulum membrane</location>
        <topology evidence="1 11">Multi-pass membrane protein</topology>
    </subcellularLocation>
</comment>
<keyword evidence="9 11" id="KW-0472">Membrane</keyword>
<evidence type="ECO:0000256" key="10">
    <source>
        <dbReference type="ARBA" id="ARBA00023315"/>
    </source>
</evidence>
<organism evidence="12 13">
    <name type="scientific">Psylliodes chrysocephalus</name>
    <dbReference type="NCBI Taxonomy" id="3402493"/>
    <lineage>
        <taxon>Eukaryota</taxon>
        <taxon>Metazoa</taxon>
        <taxon>Ecdysozoa</taxon>
        <taxon>Arthropoda</taxon>
        <taxon>Hexapoda</taxon>
        <taxon>Insecta</taxon>
        <taxon>Pterygota</taxon>
        <taxon>Neoptera</taxon>
        <taxon>Endopterygota</taxon>
        <taxon>Coleoptera</taxon>
        <taxon>Polyphaga</taxon>
        <taxon>Cucujiformia</taxon>
        <taxon>Chrysomeloidea</taxon>
        <taxon>Chrysomelidae</taxon>
        <taxon>Galerucinae</taxon>
        <taxon>Alticini</taxon>
        <taxon>Psylliodes</taxon>
    </lineage>
</organism>
<evidence type="ECO:0000256" key="7">
    <source>
        <dbReference type="ARBA" id="ARBA00022989"/>
    </source>
</evidence>
<keyword evidence="7 11" id="KW-1133">Transmembrane helix</keyword>
<dbReference type="EC" id="2.3.1.-" evidence="11"/>
<keyword evidence="4 11" id="KW-0808">Transferase</keyword>
<keyword evidence="10" id="KW-0012">Acyltransferase</keyword>
<dbReference type="Proteomes" id="UP001153636">
    <property type="component" value="Chromosome 7"/>
</dbReference>
<evidence type="ECO:0000256" key="2">
    <source>
        <dbReference type="ARBA" id="ARBA00005420"/>
    </source>
</evidence>
<evidence type="ECO:0000256" key="3">
    <source>
        <dbReference type="ARBA" id="ARBA00022516"/>
    </source>
</evidence>
<dbReference type="AlphaFoldDB" id="A0A9P0GJS0"/>
<keyword evidence="5 11" id="KW-0812">Transmembrane</keyword>
<dbReference type="EMBL" id="OV651819">
    <property type="protein sequence ID" value="CAH1113512.1"/>
    <property type="molecule type" value="Genomic_DNA"/>
</dbReference>
<comment type="caution">
    <text evidence="11">Lacks conserved residue(s) required for the propagation of feature annotation.</text>
</comment>
<dbReference type="OrthoDB" id="264532at2759"/>
<protein>
    <recommendedName>
        <fullName evidence="11">Acyltransferase</fullName>
        <ecNumber evidence="11">2.3.1.-</ecNumber>
    </recommendedName>
</protein>
<dbReference type="CDD" id="cd07987">
    <property type="entry name" value="LPLAT_MGAT-like"/>
    <property type="match status" value="1"/>
</dbReference>
<sequence>MDIIIEKMEILGIRFAPLNVPFQRRLQTVSAAIWFITMAFGGFIGFLICLYLVLFTRLWWLTSIYLFYIWVIDKDISENGGRPSKWVRSWAIWRYTRDYFPLKLEKTPFVELDPKKNYLFCCFPHGMLATGAFNFGTEWSAFRSLFPKHEPRVVTLSQHYQMPIFRDLALGFGGIASSSKAINYVISRPEGGYVCALMVGGAFEAYFCKPGSYKVVLKCRKGFVKLAIKNGTPLVPVLSFGETDLFDQVETSWLRSLQEKIRKLIGMAPILPIGRGFFQYSFGIIPRRCPVTTVVGQPLEVPKMENPSREIIEEYHEKFIEHLTAMFEEQKYNYLDKPEEKNLIIE</sequence>
<dbReference type="PANTHER" id="PTHR12317">
    <property type="entry name" value="DIACYLGLYCEROL O-ACYLTRANSFERASE"/>
    <property type="match status" value="1"/>
</dbReference>
<dbReference type="Pfam" id="PF03982">
    <property type="entry name" value="DAGAT"/>
    <property type="match status" value="1"/>
</dbReference>
<gene>
    <name evidence="12" type="ORF">PSYICH_LOCUS13067</name>
</gene>
<reference evidence="12" key="1">
    <citation type="submission" date="2022-01" db="EMBL/GenBank/DDBJ databases">
        <authorList>
            <person name="King R."/>
        </authorList>
    </citation>
    <scope>NUCLEOTIDE SEQUENCE</scope>
</reference>
<evidence type="ECO:0000256" key="5">
    <source>
        <dbReference type="ARBA" id="ARBA00022692"/>
    </source>
</evidence>
<comment type="similarity">
    <text evidence="2 11">Belongs to the diacylglycerol acyltransferase family.</text>
</comment>
<name>A0A9P0GJS0_9CUCU</name>
<evidence type="ECO:0000313" key="13">
    <source>
        <dbReference type="Proteomes" id="UP001153636"/>
    </source>
</evidence>
<dbReference type="SUPFAM" id="SSF69593">
    <property type="entry name" value="Glycerol-3-phosphate (1)-acyltransferase"/>
    <property type="match status" value="1"/>
</dbReference>
<evidence type="ECO:0000313" key="12">
    <source>
        <dbReference type="EMBL" id="CAH1113512.1"/>
    </source>
</evidence>